<keyword evidence="1" id="KW-0175">Coiled coil</keyword>
<dbReference type="EMBL" id="JBHUML010000002">
    <property type="protein sequence ID" value="MFD2705172.1"/>
    <property type="molecule type" value="Genomic_DNA"/>
</dbReference>
<feature type="coiled-coil region" evidence="1">
    <location>
        <begin position="32"/>
        <end position="59"/>
    </location>
</feature>
<protein>
    <recommendedName>
        <fullName evidence="5">Pilus assembly protein PilO</fullName>
    </recommendedName>
</protein>
<accession>A0ABW5T1Y2</accession>
<evidence type="ECO:0000256" key="2">
    <source>
        <dbReference type="SAM" id="MobiDB-lite"/>
    </source>
</evidence>
<organism evidence="3 4">
    <name type="scientific">Salibacterium lacus</name>
    <dbReference type="NCBI Taxonomy" id="1898109"/>
    <lineage>
        <taxon>Bacteria</taxon>
        <taxon>Bacillati</taxon>
        <taxon>Bacillota</taxon>
        <taxon>Bacilli</taxon>
        <taxon>Bacillales</taxon>
        <taxon>Bacillaceae</taxon>
    </lineage>
</organism>
<sequence length="253" mass="28298">MRIDMEKRHWIAVICVVLLLAGYAAFQYVNGIQPLSAEKERLQQNIQAMEAQLEERTSGTEEKEDEDSTLFQGLKQLPLQPRTEEFLLALDRAEELSGSYIAATERMEPGNTAAGDTEPEEESQEQETTGDTGQPDSESGTDTEAQPEENGTPVLYEETETGTAAYHVRARTPEYANLLRLVESLDNNNRVMNIDSISFQGREEIVQEDQERGTLTVDLVITAFHYTGEKQDLEDLPASSTLEEPDGNDNPIR</sequence>
<feature type="region of interest" description="Disordered" evidence="2">
    <location>
        <begin position="101"/>
        <end position="158"/>
    </location>
</feature>
<proteinExistence type="predicted"/>
<comment type="caution">
    <text evidence="3">The sequence shown here is derived from an EMBL/GenBank/DDBJ whole genome shotgun (WGS) entry which is preliminary data.</text>
</comment>
<evidence type="ECO:0000313" key="3">
    <source>
        <dbReference type="EMBL" id="MFD2705172.1"/>
    </source>
</evidence>
<dbReference type="RefSeq" id="WP_380712435.1">
    <property type="nucleotide sequence ID" value="NZ_JBHUML010000002.1"/>
</dbReference>
<keyword evidence="4" id="KW-1185">Reference proteome</keyword>
<evidence type="ECO:0000313" key="4">
    <source>
        <dbReference type="Proteomes" id="UP001597520"/>
    </source>
</evidence>
<feature type="region of interest" description="Disordered" evidence="2">
    <location>
        <begin position="229"/>
        <end position="253"/>
    </location>
</feature>
<name>A0ABW5T1Y2_9BACI</name>
<evidence type="ECO:0008006" key="5">
    <source>
        <dbReference type="Google" id="ProtNLM"/>
    </source>
</evidence>
<gene>
    <name evidence="3" type="ORF">ACFSUB_06800</name>
</gene>
<dbReference type="Proteomes" id="UP001597520">
    <property type="component" value="Unassembled WGS sequence"/>
</dbReference>
<reference evidence="4" key="1">
    <citation type="journal article" date="2019" name="Int. J. Syst. Evol. Microbiol.">
        <title>The Global Catalogue of Microorganisms (GCM) 10K type strain sequencing project: providing services to taxonomists for standard genome sequencing and annotation.</title>
        <authorList>
            <consortium name="The Broad Institute Genomics Platform"/>
            <consortium name="The Broad Institute Genome Sequencing Center for Infectious Disease"/>
            <person name="Wu L."/>
            <person name="Ma J."/>
        </authorList>
    </citation>
    <scope>NUCLEOTIDE SEQUENCE [LARGE SCALE GENOMIC DNA]</scope>
    <source>
        <strain evidence="4">KCTC 33792</strain>
    </source>
</reference>
<feature type="compositionally biased region" description="Low complexity" evidence="2">
    <location>
        <begin position="126"/>
        <end position="135"/>
    </location>
</feature>
<evidence type="ECO:0000256" key="1">
    <source>
        <dbReference type="SAM" id="Coils"/>
    </source>
</evidence>